<keyword evidence="3" id="KW-1185">Reference proteome</keyword>
<dbReference type="EMBL" id="JADYXP020000013">
    <property type="protein sequence ID" value="KAL0111883.1"/>
    <property type="molecule type" value="Genomic_DNA"/>
</dbReference>
<sequence>MILFHLTLTASYDRFARIPSIDQTIHDQAFRTLARSRVLLVLVLCAITHTRKTEWCVARPKVHVVVDHGSGNSRPPTVVQLGKTRNKKTSRDKLRFRSQSPREFNTPTATDNSPVHPRCIPPGNDLFSSSPAFGVPESRARSRVCNVLRKGCRTPRVSLICADRAIARNLCDPLDRAGSIRINRTPSLARPLVNCSETSRQGGQVLPRQ</sequence>
<comment type="caution">
    <text evidence="2">The sequence shown here is derived from an EMBL/GenBank/DDBJ whole genome shotgun (WGS) entry which is preliminary data.</text>
</comment>
<organism evidence="2 3">
    <name type="scientific">Cardiocondyla obscurior</name>
    <dbReference type="NCBI Taxonomy" id="286306"/>
    <lineage>
        <taxon>Eukaryota</taxon>
        <taxon>Metazoa</taxon>
        <taxon>Ecdysozoa</taxon>
        <taxon>Arthropoda</taxon>
        <taxon>Hexapoda</taxon>
        <taxon>Insecta</taxon>
        <taxon>Pterygota</taxon>
        <taxon>Neoptera</taxon>
        <taxon>Endopterygota</taxon>
        <taxon>Hymenoptera</taxon>
        <taxon>Apocrita</taxon>
        <taxon>Aculeata</taxon>
        <taxon>Formicoidea</taxon>
        <taxon>Formicidae</taxon>
        <taxon>Myrmicinae</taxon>
        <taxon>Cardiocondyla</taxon>
    </lineage>
</organism>
<evidence type="ECO:0000256" key="1">
    <source>
        <dbReference type="SAM" id="MobiDB-lite"/>
    </source>
</evidence>
<feature type="region of interest" description="Disordered" evidence="1">
    <location>
        <begin position="83"/>
        <end position="117"/>
    </location>
</feature>
<dbReference type="Proteomes" id="UP001430953">
    <property type="component" value="Unassembled WGS sequence"/>
</dbReference>
<protein>
    <submittedName>
        <fullName evidence="2">Uncharacterized protein</fullName>
    </submittedName>
</protein>
<feature type="compositionally biased region" description="Polar residues" evidence="1">
    <location>
        <begin position="97"/>
        <end position="113"/>
    </location>
</feature>
<gene>
    <name evidence="2" type="ORF">PUN28_013232</name>
</gene>
<dbReference type="AlphaFoldDB" id="A0AAW2F7J9"/>
<evidence type="ECO:0000313" key="2">
    <source>
        <dbReference type="EMBL" id="KAL0111883.1"/>
    </source>
</evidence>
<name>A0AAW2F7J9_9HYME</name>
<accession>A0AAW2F7J9</accession>
<proteinExistence type="predicted"/>
<evidence type="ECO:0000313" key="3">
    <source>
        <dbReference type="Proteomes" id="UP001430953"/>
    </source>
</evidence>
<reference evidence="2 3" key="1">
    <citation type="submission" date="2023-03" db="EMBL/GenBank/DDBJ databases">
        <title>High recombination rates correlate with genetic variation in Cardiocondyla obscurior ants.</title>
        <authorList>
            <person name="Errbii M."/>
        </authorList>
    </citation>
    <scope>NUCLEOTIDE SEQUENCE [LARGE SCALE GENOMIC DNA]</scope>
    <source>
        <strain evidence="2">Alpha-2009</strain>
        <tissue evidence="2">Whole body</tissue>
    </source>
</reference>